<proteinExistence type="predicted"/>
<dbReference type="InterPro" id="IPR017853">
    <property type="entry name" value="GH"/>
</dbReference>
<dbReference type="GO" id="GO:0005975">
    <property type="term" value="P:carbohydrate metabolic process"/>
    <property type="evidence" value="ECO:0007669"/>
    <property type="project" value="InterPro"/>
</dbReference>
<name>A0A371R835_9PROT</name>
<accession>A0A371R835</accession>
<dbReference type="AlphaFoldDB" id="A0A371R835"/>
<dbReference type="InterPro" id="IPR006047">
    <property type="entry name" value="GH13_cat_dom"/>
</dbReference>
<dbReference type="Pfam" id="PF00128">
    <property type="entry name" value="Alpha-amylase"/>
    <property type="match status" value="1"/>
</dbReference>
<dbReference type="SUPFAM" id="SSF51011">
    <property type="entry name" value="Glycosyl hydrolase domain"/>
    <property type="match status" value="1"/>
</dbReference>
<gene>
    <name evidence="4" type="ORF">DX908_15105</name>
</gene>
<dbReference type="InParanoid" id="A0A371R835"/>
<dbReference type="GO" id="GO:0016798">
    <property type="term" value="F:hydrolase activity, acting on glycosyl bonds"/>
    <property type="evidence" value="ECO:0007669"/>
    <property type="project" value="UniProtKB-KW"/>
</dbReference>
<dbReference type="EMBL" id="QUQO01000002">
    <property type="protein sequence ID" value="RFB01605.1"/>
    <property type="molecule type" value="Genomic_DNA"/>
</dbReference>
<feature type="domain" description="Glycosyl hydrolase family 13 catalytic" evidence="3">
    <location>
        <begin position="54"/>
        <end position="424"/>
    </location>
</feature>
<evidence type="ECO:0000259" key="3">
    <source>
        <dbReference type="SMART" id="SM00642"/>
    </source>
</evidence>
<protein>
    <submittedName>
        <fullName evidence="4">Glycoside hydrolase family 13 protein</fullName>
    </submittedName>
</protein>
<keyword evidence="5" id="KW-1185">Reference proteome</keyword>
<dbReference type="PANTHER" id="PTHR10357:SF210">
    <property type="entry name" value="MALTODEXTRIN GLUCOSIDASE"/>
    <property type="match status" value="1"/>
</dbReference>
<evidence type="ECO:0000256" key="2">
    <source>
        <dbReference type="ARBA" id="ARBA00023295"/>
    </source>
</evidence>
<dbReference type="CDD" id="cd11338">
    <property type="entry name" value="AmyAc_CMD"/>
    <property type="match status" value="1"/>
</dbReference>
<dbReference type="SMART" id="SM00642">
    <property type="entry name" value="Aamy"/>
    <property type="match status" value="1"/>
</dbReference>
<sequence>MIRVSGLIAAILILHGCSAEEQSSPVPAPTKAEAASTIYDQRRDDWRIGAVTYQIFVDRYVPAENLDAKRALYAPPKILKEWSDQPARGEPVPEAGIWTHELSFWGGDLNSIRTKVGYLEALGVDVVYLNPIHLAPSNHKYDAISYTELSPEYGTFEDLTALADDIHEADMRLVIDGVFNHMGRRSEWFLAAMEDENSPYRGWFTIGEEYQNGYVGWWGIANLPELNWENPVVRARIVDDEDSVVRKWFDYGIDGWRLDVATELGFDNLTAITSAAHEEKAGSLVIGEVWSYPEKWTGALDAVMNFPMREMMFRYTAGEVTGARFGEVVEEMAEDAGLDPLLRSWILLDNHDTPRLKTLYPDEEDRAFLQALQFTLPGAPLLYYGVEAGMSGGHDPESRGPMDWEGASPDNPEFARLQQLIELREETPALRIGDFRALEMEELLAFLRVTDHYAETVLVVANNKGVPVTETFLLREGSIMNGEEFEDQLTGEVIKSESAVMSVTVPPMTVRILKPKLWREHTERTGHSPYKNVP</sequence>
<dbReference type="SUPFAM" id="SSF51445">
    <property type="entry name" value="(Trans)glycosidases"/>
    <property type="match status" value="1"/>
</dbReference>
<dbReference type="Proteomes" id="UP000264589">
    <property type="component" value="Unassembled WGS sequence"/>
</dbReference>
<dbReference type="Gene3D" id="2.60.40.1180">
    <property type="entry name" value="Golgi alpha-mannosidase II"/>
    <property type="match status" value="1"/>
</dbReference>
<evidence type="ECO:0000256" key="1">
    <source>
        <dbReference type="ARBA" id="ARBA00022801"/>
    </source>
</evidence>
<organism evidence="4 5">
    <name type="scientific">Parvularcula marina</name>
    <dbReference type="NCBI Taxonomy" id="2292771"/>
    <lineage>
        <taxon>Bacteria</taxon>
        <taxon>Pseudomonadati</taxon>
        <taxon>Pseudomonadota</taxon>
        <taxon>Alphaproteobacteria</taxon>
        <taxon>Parvularculales</taxon>
        <taxon>Parvularculaceae</taxon>
        <taxon>Parvularcula</taxon>
    </lineage>
</organism>
<dbReference type="InterPro" id="IPR013780">
    <property type="entry name" value="Glyco_hydro_b"/>
</dbReference>
<keyword evidence="1 4" id="KW-0378">Hydrolase</keyword>
<dbReference type="Gene3D" id="3.20.20.80">
    <property type="entry name" value="Glycosidases"/>
    <property type="match status" value="1"/>
</dbReference>
<evidence type="ECO:0000313" key="4">
    <source>
        <dbReference type="EMBL" id="RFB01605.1"/>
    </source>
</evidence>
<dbReference type="RefSeq" id="WP_116393321.1">
    <property type="nucleotide sequence ID" value="NZ_QUQO01000002.1"/>
</dbReference>
<dbReference type="OrthoDB" id="9805159at2"/>
<comment type="caution">
    <text evidence="4">The sequence shown here is derived from an EMBL/GenBank/DDBJ whole genome shotgun (WGS) entry which is preliminary data.</text>
</comment>
<reference evidence="4 5" key="1">
    <citation type="submission" date="2018-08" db="EMBL/GenBank/DDBJ databases">
        <title>Parvularcula sp. SM1705, isolated from surface water of the South Sea China.</title>
        <authorList>
            <person name="Sun L."/>
        </authorList>
    </citation>
    <scope>NUCLEOTIDE SEQUENCE [LARGE SCALE GENOMIC DNA]</scope>
    <source>
        <strain evidence="4 5">SM1705</strain>
    </source>
</reference>
<dbReference type="PANTHER" id="PTHR10357">
    <property type="entry name" value="ALPHA-AMYLASE FAMILY MEMBER"/>
    <property type="match status" value="1"/>
</dbReference>
<evidence type="ECO:0000313" key="5">
    <source>
        <dbReference type="Proteomes" id="UP000264589"/>
    </source>
</evidence>
<dbReference type="FunCoup" id="A0A371R835">
    <property type="interactions" value="199"/>
</dbReference>
<keyword evidence="2" id="KW-0326">Glycosidase</keyword>